<dbReference type="PANTHER" id="PTHR35174">
    <property type="entry name" value="BLL7171 PROTEIN-RELATED"/>
    <property type="match status" value="1"/>
</dbReference>
<evidence type="ECO:0000313" key="6">
    <source>
        <dbReference type="Proteomes" id="UP000818603"/>
    </source>
</evidence>
<comment type="similarity">
    <text evidence="1">Belongs to the YciI family.</text>
</comment>
<reference evidence="4 6" key="2">
    <citation type="submission" date="2020-02" db="EMBL/GenBank/DDBJ databases">
        <title>Genome sequence of Parvularcula flava strain NH6-79.</title>
        <authorList>
            <person name="Abdul Karim M.H."/>
            <person name="Lam M.Q."/>
            <person name="Chen S.J."/>
            <person name="Yahya A."/>
            <person name="Shahir S."/>
            <person name="Shamsir M.S."/>
            <person name="Chong C.S."/>
        </authorList>
    </citation>
    <scope>NUCLEOTIDE SEQUENCE [LARGE SCALE GENOMIC DNA]</scope>
    <source>
        <strain evidence="4 6">NH6-79</strain>
    </source>
</reference>
<evidence type="ECO:0000313" key="5">
    <source>
        <dbReference type="Proteomes" id="UP000621856"/>
    </source>
</evidence>
<dbReference type="Proteomes" id="UP000621856">
    <property type="component" value="Unassembled WGS sequence"/>
</dbReference>
<proteinExistence type="inferred from homology"/>
<dbReference type="EMBL" id="BMGZ01000001">
    <property type="protein sequence ID" value="GGH95730.1"/>
    <property type="molecule type" value="Genomic_DNA"/>
</dbReference>
<dbReference type="PANTHER" id="PTHR35174:SF3">
    <property type="entry name" value="BLL7171 PROTEIN"/>
    <property type="match status" value="1"/>
</dbReference>
<dbReference type="Proteomes" id="UP000818603">
    <property type="component" value="Unassembled WGS sequence"/>
</dbReference>
<dbReference type="AlphaFoldDB" id="A0A8J3A727"/>
<evidence type="ECO:0000259" key="2">
    <source>
        <dbReference type="Pfam" id="PF03795"/>
    </source>
</evidence>
<keyword evidence="6" id="KW-1185">Reference proteome</keyword>
<dbReference type="Gene3D" id="3.30.70.1060">
    <property type="entry name" value="Dimeric alpha+beta barrel"/>
    <property type="match status" value="1"/>
</dbReference>
<dbReference type="EMBL" id="VCJR02000001">
    <property type="protein sequence ID" value="NHK27535.1"/>
    <property type="molecule type" value="Genomic_DNA"/>
</dbReference>
<gene>
    <name evidence="4" type="ORF">FF098_006425</name>
    <name evidence="3" type="ORF">GCM10011355_12960</name>
</gene>
<feature type="domain" description="YCII-related" evidence="2">
    <location>
        <begin position="1"/>
        <end position="117"/>
    </location>
</feature>
<accession>A0A8J3A727</accession>
<sequence length="122" mass="13349">MKYMILVAETEKEFAMRNEAGTPAFEAFMAPWFAYSSELAQAGVIVGGQALMGPETATTVKIREGKRIVQDGPYADAKEQLGGFFVIDVPDTETARDWAVKAPTTKTGHTDLRKVMPYEEGA</sequence>
<dbReference type="Pfam" id="PF03795">
    <property type="entry name" value="YCII"/>
    <property type="match status" value="1"/>
</dbReference>
<evidence type="ECO:0000313" key="4">
    <source>
        <dbReference type="EMBL" id="NHK27535.1"/>
    </source>
</evidence>
<evidence type="ECO:0000313" key="3">
    <source>
        <dbReference type="EMBL" id="GGH95730.1"/>
    </source>
</evidence>
<name>A0A8J3A727_9PROT</name>
<organism evidence="3 5">
    <name type="scientific">Aquisalinus luteolus</name>
    <dbReference type="NCBI Taxonomy" id="1566827"/>
    <lineage>
        <taxon>Bacteria</taxon>
        <taxon>Pseudomonadati</taxon>
        <taxon>Pseudomonadota</taxon>
        <taxon>Alphaproteobacteria</taxon>
        <taxon>Parvularculales</taxon>
        <taxon>Parvularculaceae</taxon>
        <taxon>Aquisalinus</taxon>
    </lineage>
</organism>
<reference evidence="3" key="3">
    <citation type="submission" date="2020-09" db="EMBL/GenBank/DDBJ databases">
        <authorList>
            <person name="Sun Q."/>
            <person name="Zhou Y."/>
        </authorList>
    </citation>
    <scope>NUCLEOTIDE SEQUENCE</scope>
    <source>
        <strain evidence="3">CGMCC 1.14984</strain>
    </source>
</reference>
<dbReference type="InterPro" id="IPR011008">
    <property type="entry name" value="Dimeric_a/b-barrel"/>
</dbReference>
<protein>
    <submittedName>
        <fullName evidence="4">YciI family protein</fullName>
    </submittedName>
</protein>
<evidence type="ECO:0000256" key="1">
    <source>
        <dbReference type="ARBA" id="ARBA00007689"/>
    </source>
</evidence>
<reference evidence="3" key="1">
    <citation type="journal article" date="2014" name="Int. J. Syst. Evol. Microbiol.">
        <title>Complete genome sequence of Corynebacterium casei LMG S-19264T (=DSM 44701T), isolated from a smear-ripened cheese.</title>
        <authorList>
            <consortium name="US DOE Joint Genome Institute (JGI-PGF)"/>
            <person name="Walter F."/>
            <person name="Albersmeier A."/>
            <person name="Kalinowski J."/>
            <person name="Ruckert C."/>
        </authorList>
    </citation>
    <scope>NUCLEOTIDE SEQUENCE</scope>
    <source>
        <strain evidence="3">CGMCC 1.14984</strain>
    </source>
</reference>
<dbReference type="RefSeq" id="WP_155138567.1">
    <property type="nucleotide sequence ID" value="NZ_BMGZ01000001.1"/>
</dbReference>
<dbReference type="InterPro" id="IPR005545">
    <property type="entry name" value="YCII"/>
</dbReference>
<dbReference type="SUPFAM" id="SSF54909">
    <property type="entry name" value="Dimeric alpha+beta barrel"/>
    <property type="match status" value="1"/>
</dbReference>
<comment type="caution">
    <text evidence="3">The sequence shown here is derived from an EMBL/GenBank/DDBJ whole genome shotgun (WGS) entry which is preliminary data.</text>
</comment>